<proteinExistence type="predicted"/>
<comment type="caution">
    <text evidence="3">The sequence shown here is derived from an EMBL/GenBank/DDBJ whole genome shotgun (WGS) entry which is preliminary data.</text>
</comment>
<evidence type="ECO:0000256" key="2">
    <source>
        <dbReference type="ARBA" id="ARBA00004340"/>
    </source>
</evidence>
<sequence>MYNEILKLSQIEAAARLRQLDRENLEKTLAVVDNGMNTLSNRIYSLSNIVLSAIDITQTDLSRLYHGQTQLRSIMQLGWTLQTVKSGHIPWRCINGSELFTAFNFSTEQETMAKREACFTLLQVEKLDKLPFTVAESPSTIWLLHSIISLPISTFRSSSCLKHLAVGRYEQLGDSFIKEEWELPFDYRCLNGEQEVLLSGSECETAVRHSMICKQVSLHSLCNAGVANLACFLKGTPVPLIRPVFHVLSNGSYVVLNDESCCGLRPGIAYAISVTKVVTCCGHVLFPPTREIKVSEMWPHIDTINVNYDKLSRLNALLFQKQVALTSAKETYALQIARSSAEIQSLLNTDFPKHFGELQHRAMEPLPPTPLCRERMVRIFGTPLLVELEFDWSLSFRTLLWCVQPVFRCIWCLFEHLPMVCLAVAPTSPVDHELLMSPMRVHTRSCPLRLRLLRDATYEPSVIRSNMDEDAAASIDAPVNMAHFCSVDTFVRPAIDFTSNDVDSFFRSLTGDFDDILQDPAYNT</sequence>
<accession>A0AAV7U3R9</accession>
<dbReference type="Proteomes" id="UP001066276">
    <property type="component" value="Chromosome 3_2"/>
</dbReference>
<dbReference type="GO" id="GO:0043657">
    <property type="term" value="C:host cell"/>
    <property type="evidence" value="ECO:0007669"/>
    <property type="project" value="UniProtKB-SubCell"/>
</dbReference>
<organism evidence="3 4">
    <name type="scientific">Pleurodeles waltl</name>
    <name type="common">Iberian ribbed newt</name>
    <dbReference type="NCBI Taxonomy" id="8319"/>
    <lineage>
        <taxon>Eukaryota</taxon>
        <taxon>Metazoa</taxon>
        <taxon>Chordata</taxon>
        <taxon>Craniata</taxon>
        <taxon>Vertebrata</taxon>
        <taxon>Euteleostomi</taxon>
        <taxon>Amphibia</taxon>
        <taxon>Batrachia</taxon>
        <taxon>Caudata</taxon>
        <taxon>Salamandroidea</taxon>
        <taxon>Salamandridae</taxon>
        <taxon>Pleurodelinae</taxon>
        <taxon>Pleurodeles</taxon>
    </lineage>
</organism>
<evidence type="ECO:0000313" key="3">
    <source>
        <dbReference type="EMBL" id="KAJ1183120.1"/>
    </source>
</evidence>
<protein>
    <submittedName>
        <fullName evidence="3">Uncharacterized protein</fullName>
    </submittedName>
</protein>
<comment type="subcellular location">
    <subcellularLocation>
        <location evidence="2">Host cell</location>
    </subcellularLocation>
    <subcellularLocation>
        <location evidence="1">Virion</location>
    </subcellularLocation>
</comment>
<evidence type="ECO:0000313" key="4">
    <source>
        <dbReference type="Proteomes" id="UP001066276"/>
    </source>
</evidence>
<dbReference type="EMBL" id="JANPWB010000006">
    <property type="protein sequence ID" value="KAJ1183120.1"/>
    <property type="molecule type" value="Genomic_DNA"/>
</dbReference>
<dbReference type="AlphaFoldDB" id="A0AAV7U3R9"/>
<gene>
    <name evidence="3" type="ORF">NDU88_008291</name>
</gene>
<evidence type="ECO:0000256" key="1">
    <source>
        <dbReference type="ARBA" id="ARBA00004328"/>
    </source>
</evidence>
<dbReference type="Pfam" id="PF03408">
    <property type="entry name" value="Foamy_virus_ENV"/>
    <property type="match status" value="1"/>
</dbReference>
<reference evidence="3" key="1">
    <citation type="journal article" date="2022" name="bioRxiv">
        <title>Sequencing and chromosome-scale assembly of the giantPleurodeles waltlgenome.</title>
        <authorList>
            <person name="Brown T."/>
            <person name="Elewa A."/>
            <person name="Iarovenko S."/>
            <person name="Subramanian E."/>
            <person name="Araus A.J."/>
            <person name="Petzold A."/>
            <person name="Susuki M."/>
            <person name="Suzuki K.-i.T."/>
            <person name="Hayashi T."/>
            <person name="Toyoda A."/>
            <person name="Oliveira C."/>
            <person name="Osipova E."/>
            <person name="Leigh N.D."/>
            <person name="Simon A."/>
            <person name="Yun M.H."/>
        </authorList>
    </citation>
    <scope>NUCLEOTIDE SEQUENCE</scope>
    <source>
        <strain evidence="3">20211129_DDA</strain>
        <tissue evidence="3">Liver</tissue>
    </source>
</reference>
<dbReference type="InterPro" id="IPR005070">
    <property type="entry name" value="Foamy_env"/>
</dbReference>
<keyword evidence="4" id="KW-1185">Reference proteome</keyword>
<name>A0AAV7U3R9_PLEWA</name>